<comment type="caution">
    <text evidence="1">The sequence shown here is derived from an EMBL/GenBank/DDBJ whole genome shotgun (WGS) entry which is preliminary data.</text>
</comment>
<evidence type="ECO:0000313" key="2">
    <source>
        <dbReference type="Proteomes" id="UP001500063"/>
    </source>
</evidence>
<name>A0ABN0Y1G2_9ACTN</name>
<gene>
    <name evidence="1" type="ORF">GCM10010319_68110</name>
</gene>
<evidence type="ECO:0000313" key="1">
    <source>
        <dbReference type="EMBL" id="GAA0379953.1"/>
    </source>
</evidence>
<proteinExistence type="predicted"/>
<protein>
    <recommendedName>
        <fullName evidence="3">Helix-turn-helix domain-containing protein</fullName>
    </recommendedName>
</protein>
<reference evidence="1 2" key="1">
    <citation type="journal article" date="2019" name="Int. J. Syst. Evol. Microbiol.">
        <title>The Global Catalogue of Microorganisms (GCM) 10K type strain sequencing project: providing services to taxonomists for standard genome sequencing and annotation.</title>
        <authorList>
            <consortium name="The Broad Institute Genomics Platform"/>
            <consortium name="The Broad Institute Genome Sequencing Center for Infectious Disease"/>
            <person name="Wu L."/>
            <person name="Ma J."/>
        </authorList>
    </citation>
    <scope>NUCLEOTIDE SEQUENCE [LARGE SCALE GENOMIC DNA]</scope>
    <source>
        <strain evidence="1 2">JCM 4565</strain>
    </source>
</reference>
<organism evidence="1 2">
    <name type="scientific">Streptomyces blastmyceticus</name>
    <dbReference type="NCBI Taxonomy" id="68180"/>
    <lineage>
        <taxon>Bacteria</taxon>
        <taxon>Bacillati</taxon>
        <taxon>Actinomycetota</taxon>
        <taxon>Actinomycetes</taxon>
        <taxon>Kitasatosporales</taxon>
        <taxon>Streptomycetaceae</taxon>
        <taxon>Streptomyces</taxon>
    </lineage>
</organism>
<sequence length="84" mass="9558">MLGSTRESWPTPAHVAAYLGGDDMTAKKLEHLRLTGQGPNYLRLTNSPRGPVRYRRQDLDAWEKSRLVDPAAQRMVPRRARSTK</sequence>
<dbReference type="EMBL" id="BAAABW010000040">
    <property type="protein sequence ID" value="GAA0379953.1"/>
    <property type="molecule type" value="Genomic_DNA"/>
</dbReference>
<keyword evidence="2" id="KW-1185">Reference proteome</keyword>
<accession>A0ABN0Y1G2</accession>
<evidence type="ECO:0008006" key="3">
    <source>
        <dbReference type="Google" id="ProtNLM"/>
    </source>
</evidence>
<dbReference type="Proteomes" id="UP001500063">
    <property type="component" value="Unassembled WGS sequence"/>
</dbReference>